<reference evidence="2 3" key="1">
    <citation type="submission" date="2016-07" db="EMBL/GenBank/DDBJ databases">
        <authorList>
            <person name="Lefevre C.T."/>
        </authorList>
    </citation>
    <scope>NUCLEOTIDE SEQUENCE [LARGE SCALE GENOMIC DNA]</scope>
    <source>
        <strain evidence="2">PR1</strain>
    </source>
</reference>
<name>A0A1C3RGL3_9PROT</name>
<dbReference type="STRING" id="1867952.MTBPR1_20295"/>
<keyword evidence="3" id="KW-1185">Reference proteome</keyword>
<organism evidence="2 3">
    <name type="scientific">Candidatus Terasakiella magnetica</name>
    <dbReference type="NCBI Taxonomy" id="1867952"/>
    <lineage>
        <taxon>Bacteria</taxon>
        <taxon>Pseudomonadati</taxon>
        <taxon>Pseudomonadota</taxon>
        <taxon>Alphaproteobacteria</taxon>
        <taxon>Rhodospirillales</taxon>
        <taxon>Terasakiellaceae</taxon>
        <taxon>Terasakiella</taxon>
    </lineage>
</organism>
<evidence type="ECO:0000313" key="3">
    <source>
        <dbReference type="Proteomes" id="UP000231658"/>
    </source>
</evidence>
<protein>
    <submittedName>
        <fullName evidence="2">Uncharacterized protein</fullName>
    </submittedName>
</protein>
<accession>A0A1C3RGL3</accession>
<feature type="compositionally biased region" description="Polar residues" evidence="1">
    <location>
        <begin position="1"/>
        <end position="15"/>
    </location>
</feature>
<gene>
    <name evidence="2" type="ORF">MTBPR1_20295</name>
</gene>
<evidence type="ECO:0000256" key="1">
    <source>
        <dbReference type="SAM" id="MobiDB-lite"/>
    </source>
</evidence>
<sequence length="74" mass="8239">MSSNVRISGSTTQPVVSDRGSYGADREERVRIAKVGRRDGPDIRGALERLRRLLASGQPLRDDVPRGYYLNILV</sequence>
<dbReference type="EMBL" id="FLYE01000012">
    <property type="protein sequence ID" value="SCA56447.1"/>
    <property type="molecule type" value="Genomic_DNA"/>
</dbReference>
<evidence type="ECO:0000313" key="2">
    <source>
        <dbReference type="EMBL" id="SCA56447.1"/>
    </source>
</evidence>
<dbReference type="AlphaFoldDB" id="A0A1C3RGL3"/>
<proteinExistence type="predicted"/>
<feature type="region of interest" description="Disordered" evidence="1">
    <location>
        <begin position="1"/>
        <end position="23"/>
    </location>
</feature>
<dbReference type="Proteomes" id="UP000231658">
    <property type="component" value="Unassembled WGS sequence"/>
</dbReference>
<dbReference type="OrthoDB" id="8451364at2"/>
<dbReference type="RefSeq" id="WP_069188533.1">
    <property type="nucleotide sequence ID" value="NZ_FLYE01000012.1"/>
</dbReference>